<evidence type="ECO:0000256" key="2">
    <source>
        <dbReference type="SAM" id="Phobius"/>
    </source>
</evidence>
<dbReference type="InterPro" id="IPR006477">
    <property type="entry name" value="Yir_bir_cir"/>
</dbReference>
<feature type="compositionally biased region" description="Basic and acidic residues" evidence="1">
    <location>
        <begin position="345"/>
        <end position="361"/>
    </location>
</feature>
<reference evidence="3" key="1">
    <citation type="submission" date="2016-08" db="EMBL/GenBank/DDBJ databases">
        <authorList>
            <consortium name="Pathogen Informatics"/>
        </authorList>
    </citation>
    <scope>NUCLEOTIDE SEQUENCE</scope>
    <source>
        <strain evidence="3">DS</strain>
    </source>
</reference>
<feature type="compositionally biased region" description="Basic and acidic residues" evidence="1">
    <location>
        <begin position="387"/>
        <end position="399"/>
    </location>
</feature>
<feature type="non-terminal residue" evidence="3">
    <location>
        <position position="661"/>
    </location>
</feature>
<feature type="compositionally biased region" description="Polar residues" evidence="1">
    <location>
        <begin position="492"/>
        <end position="505"/>
    </location>
</feature>
<evidence type="ECO:0000313" key="3">
    <source>
        <dbReference type="EMBL" id="SCL93595.1"/>
    </source>
</evidence>
<sequence>MADKACTLLREVDAYFNNELVDEIKFNNSGLFEYKCPRKEREYICTTNNERINTLGVYLYENLNKISKDFKGEGNEANRHIEIFMMWLSDKLYKLEKNKSTTVEESYKNYLKNYMPSFNYWRVINSKKEYKIANVWYMSRLYSLLECICSIVIEYNKNKSKNKKKIEKDSQECYQKFINIYKDIKECYSYFHLLKFLKNIYDVIRNDAIKETIAKKKDIKNKLLTDNSTRKAFASHITDSKQVLENVLDALTISLKDLTPKDWDQRFLDESDQTIDLNTKNCNALHSEISKQAKKDISKNTSTEQSQSGSNKLETQHQAETPIPLPPPPEPQKQDLQSPPPPPEQPKDSQEKTPSAPEKEPSQIQLSDFPQSQKPKLETNQEGSGKSLKDTSSEQKDSERIELQNIFNIFKNTFEMYRSPFYNTYTDIGNRLYKKAASTLEDAYDKSIKFTGITINYVKDQLNKALENVPTSKENDPEPPPSLPGGEKKESQNIQTPTPDGQSSDKPQKPPPTQDHGSPDNKKVNPSGSSPENQSQTSVDSSSKTPNLGIIPKDPGINTKEKIPQLLKIKDIFKGYNRPETAITVILIPIISLIIYKYLLREWTKKSEKKNMKKVINLAYGKRKTQIIIKSCDRTKDLKPVINSVDRKKDSLLNIHKLMQA</sequence>
<organism evidence="3">
    <name type="scientific">Plasmodium chabaudi adami</name>
    <dbReference type="NCBI Taxonomy" id="5826"/>
    <lineage>
        <taxon>Eukaryota</taxon>
        <taxon>Sar</taxon>
        <taxon>Alveolata</taxon>
        <taxon>Apicomplexa</taxon>
        <taxon>Aconoidasida</taxon>
        <taxon>Haemosporida</taxon>
        <taxon>Plasmodiidae</taxon>
        <taxon>Plasmodium</taxon>
        <taxon>Plasmodium (Vinckeia)</taxon>
    </lineage>
</organism>
<protein>
    <submittedName>
        <fullName evidence="3">CIR protein</fullName>
    </submittedName>
</protein>
<feature type="region of interest" description="Disordered" evidence="1">
    <location>
        <begin position="292"/>
        <end position="399"/>
    </location>
</feature>
<dbReference type="AlphaFoldDB" id="A0A1C6WV88"/>
<feature type="compositionally biased region" description="Polar residues" evidence="1">
    <location>
        <begin position="524"/>
        <end position="546"/>
    </location>
</feature>
<keyword evidence="2" id="KW-0812">Transmembrane</keyword>
<dbReference type="Proteomes" id="UP000507536">
    <property type="component" value="Unassembled WGS sequence"/>
</dbReference>
<dbReference type="Pfam" id="PF06022">
    <property type="entry name" value="Cir_Bir_Yir"/>
    <property type="match status" value="1"/>
</dbReference>
<dbReference type="EMBL" id="FMIN01000472">
    <property type="protein sequence ID" value="SCL93595.1"/>
    <property type="molecule type" value="Genomic_DNA"/>
</dbReference>
<evidence type="ECO:0000256" key="1">
    <source>
        <dbReference type="SAM" id="MobiDB-lite"/>
    </source>
</evidence>
<gene>
    <name evidence="3" type="ORF">PCHDS_000555500</name>
</gene>
<proteinExistence type="predicted"/>
<accession>A0A1C6WV88</accession>
<feature type="region of interest" description="Disordered" evidence="1">
    <location>
        <begin position="468"/>
        <end position="557"/>
    </location>
</feature>
<name>A0A1C6WV88_PLACE</name>
<feature type="transmembrane region" description="Helical" evidence="2">
    <location>
        <begin position="582"/>
        <end position="600"/>
    </location>
</feature>
<feature type="compositionally biased region" description="Polar residues" evidence="1">
    <location>
        <begin position="299"/>
        <end position="319"/>
    </location>
</feature>
<keyword evidence="2" id="KW-1133">Transmembrane helix</keyword>
<feature type="compositionally biased region" description="Polar residues" evidence="1">
    <location>
        <begin position="362"/>
        <end position="384"/>
    </location>
</feature>
<keyword evidence="2" id="KW-0472">Membrane</keyword>